<dbReference type="Gene3D" id="3.40.50.720">
    <property type="entry name" value="NAD(P)-binding Rossmann-like Domain"/>
    <property type="match status" value="1"/>
</dbReference>
<evidence type="ECO:0000313" key="3">
    <source>
        <dbReference type="Proteomes" id="UP000050911"/>
    </source>
</evidence>
<organism evidence="2 3">
    <name type="scientific">Secundilactobacillus kimchicus JCM 15530</name>
    <dbReference type="NCBI Taxonomy" id="1302272"/>
    <lineage>
        <taxon>Bacteria</taxon>
        <taxon>Bacillati</taxon>
        <taxon>Bacillota</taxon>
        <taxon>Bacilli</taxon>
        <taxon>Lactobacillales</taxon>
        <taxon>Lactobacillaceae</taxon>
        <taxon>Secundilactobacillus</taxon>
    </lineage>
</organism>
<dbReference type="EMBL" id="AZCX01000015">
    <property type="protein sequence ID" value="KRK46901.1"/>
    <property type="molecule type" value="Genomic_DNA"/>
</dbReference>
<dbReference type="SUPFAM" id="SSF51735">
    <property type="entry name" value="NAD(P)-binding Rossmann-fold domains"/>
    <property type="match status" value="1"/>
</dbReference>
<reference evidence="2 3" key="1">
    <citation type="journal article" date="2015" name="Genome Announc.">
        <title>Expanding the biotechnology potential of lactobacilli through comparative genomics of 213 strains and associated genera.</title>
        <authorList>
            <person name="Sun Z."/>
            <person name="Harris H.M."/>
            <person name="McCann A."/>
            <person name="Guo C."/>
            <person name="Argimon S."/>
            <person name="Zhang W."/>
            <person name="Yang X."/>
            <person name="Jeffery I.B."/>
            <person name="Cooney J.C."/>
            <person name="Kagawa T.F."/>
            <person name="Liu W."/>
            <person name="Song Y."/>
            <person name="Salvetti E."/>
            <person name="Wrobel A."/>
            <person name="Rasinkangas P."/>
            <person name="Parkhill J."/>
            <person name="Rea M.C."/>
            <person name="O'Sullivan O."/>
            <person name="Ritari J."/>
            <person name="Douillard F.P."/>
            <person name="Paul Ross R."/>
            <person name="Yang R."/>
            <person name="Briner A.E."/>
            <person name="Felis G.E."/>
            <person name="de Vos W.M."/>
            <person name="Barrangou R."/>
            <person name="Klaenhammer T.R."/>
            <person name="Caufield P.W."/>
            <person name="Cui Y."/>
            <person name="Zhang H."/>
            <person name="O'Toole P.W."/>
        </authorList>
    </citation>
    <scope>NUCLEOTIDE SEQUENCE [LARGE SCALE GENOMIC DNA]</scope>
    <source>
        <strain evidence="2 3">JCM 15530</strain>
    </source>
</reference>
<gene>
    <name evidence="2" type="ORF">FC96_GL000894</name>
</gene>
<protein>
    <recommendedName>
        <fullName evidence="1">NAD(P)-binding domain-containing protein</fullName>
    </recommendedName>
</protein>
<dbReference type="PANTHER" id="PTHR15020:SF50">
    <property type="entry name" value="UPF0659 PROTEIN YMR090W"/>
    <property type="match status" value="1"/>
</dbReference>
<dbReference type="InterPro" id="IPR016040">
    <property type="entry name" value="NAD(P)-bd_dom"/>
</dbReference>
<comment type="caution">
    <text evidence="2">The sequence shown here is derived from an EMBL/GenBank/DDBJ whole genome shotgun (WGS) entry which is preliminary data.</text>
</comment>
<evidence type="ECO:0000313" key="2">
    <source>
        <dbReference type="EMBL" id="KRK46901.1"/>
    </source>
</evidence>
<keyword evidence="3" id="KW-1185">Reference proteome</keyword>
<proteinExistence type="predicted"/>
<dbReference type="CDD" id="cd05243">
    <property type="entry name" value="SDR_a5"/>
    <property type="match status" value="1"/>
</dbReference>
<dbReference type="InterPro" id="IPR036291">
    <property type="entry name" value="NAD(P)-bd_dom_sf"/>
</dbReference>
<sequence length="216" mass="23518">MEALDMKVFVIGAHGNVGRLLVQQLKEKGDEVVAGIRKPEQAHEFSDMGIETAEFDLLGRPEEMGVLLDGFDAVVFTAGSGGKTGDDMTLLIDLDGAVKSMQAAEIAGVKRYVMVSAMHAEDRNRWGDQIRPYYVAKFYADEWLRHRTTLDYTILEPGALTFDEPTGQISTDDLEGGRIARADVAAAAVAVLHEPATIKRTIPMKAGDTPIEAAIR</sequence>
<dbReference type="PATRIC" id="fig|1302272.5.peg.893"/>
<accession>A0A0R1HJU1</accession>
<dbReference type="PANTHER" id="PTHR15020">
    <property type="entry name" value="FLAVIN REDUCTASE-RELATED"/>
    <property type="match status" value="1"/>
</dbReference>
<dbReference type="Proteomes" id="UP000050911">
    <property type="component" value="Unassembled WGS sequence"/>
</dbReference>
<dbReference type="STRING" id="1302272.FC96_GL000894"/>
<name>A0A0R1HJU1_9LACO</name>
<evidence type="ECO:0000259" key="1">
    <source>
        <dbReference type="Pfam" id="PF13460"/>
    </source>
</evidence>
<dbReference type="AlphaFoldDB" id="A0A0R1HJU1"/>
<dbReference type="Pfam" id="PF13460">
    <property type="entry name" value="NAD_binding_10"/>
    <property type="match status" value="1"/>
</dbReference>
<feature type="domain" description="NAD(P)-binding" evidence="1">
    <location>
        <begin position="12"/>
        <end position="195"/>
    </location>
</feature>